<dbReference type="EMBL" id="VLLC01000042">
    <property type="protein sequence ID" value="TWI64613.1"/>
    <property type="molecule type" value="Genomic_DNA"/>
</dbReference>
<evidence type="ECO:0000256" key="2">
    <source>
        <dbReference type="ARBA" id="ARBA00022448"/>
    </source>
</evidence>
<accession>A0A562R708</accession>
<dbReference type="PANTHER" id="PTHR35334">
    <property type="entry name" value="SERINE TRANSPORTER"/>
    <property type="match status" value="1"/>
</dbReference>
<dbReference type="PANTHER" id="PTHR35334:SF5">
    <property type="entry name" value="INNER MEMBRANE TRANSPORT PROTEIN YHJV"/>
    <property type="match status" value="1"/>
</dbReference>
<feature type="transmembrane region" description="Helical" evidence="8">
    <location>
        <begin position="14"/>
        <end position="34"/>
    </location>
</feature>
<feature type="transmembrane region" description="Helical" evidence="8">
    <location>
        <begin position="368"/>
        <end position="389"/>
    </location>
</feature>
<evidence type="ECO:0000256" key="4">
    <source>
        <dbReference type="ARBA" id="ARBA00022519"/>
    </source>
</evidence>
<reference evidence="9 10" key="1">
    <citation type="submission" date="2019-07" db="EMBL/GenBank/DDBJ databases">
        <title>Genome sequencing of 100 strains of the haloalkaliphilic chemolithoautotrophic sulfur-oxidizing bacterium Thioalkalivibrio.</title>
        <authorList>
            <person name="Muyzer G."/>
        </authorList>
    </citation>
    <scope>NUCLEOTIDE SEQUENCE [LARGE SCALE GENOMIC DNA]</scope>
    <source>
        <strain evidence="9 10">ASO4-4</strain>
    </source>
</reference>
<keyword evidence="7 8" id="KW-0472">Membrane</keyword>
<feature type="transmembrane region" description="Helical" evidence="8">
    <location>
        <begin position="40"/>
        <end position="57"/>
    </location>
</feature>
<feature type="transmembrane region" description="Helical" evidence="8">
    <location>
        <begin position="290"/>
        <end position="314"/>
    </location>
</feature>
<dbReference type="GO" id="GO:0005886">
    <property type="term" value="C:plasma membrane"/>
    <property type="evidence" value="ECO:0007669"/>
    <property type="project" value="UniProtKB-SubCell"/>
</dbReference>
<dbReference type="Proteomes" id="UP000318307">
    <property type="component" value="Unassembled WGS sequence"/>
</dbReference>
<keyword evidence="3" id="KW-1003">Cell membrane</keyword>
<keyword evidence="2" id="KW-0813">Transport</keyword>
<dbReference type="Pfam" id="PF03222">
    <property type="entry name" value="Trp_Tyr_perm"/>
    <property type="match status" value="1"/>
</dbReference>
<keyword evidence="10" id="KW-1185">Reference proteome</keyword>
<feature type="transmembrane region" description="Helical" evidence="8">
    <location>
        <begin position="345"/>
        <end position="362"/>
    </location>
</feature>
<evidence type="ECO:0000256" key="1">
    <source>
        <dbReference type="ARBA" id="ARBA00004429"/>
    </source>
</evidence>
<name>A0A562R708_9BACT</name>
<sequence length="425" mass="47457">MGSEIEKRVEEKSLPWILTLFGTAVGAGILYLPLQAGISGVWAMVFLSLFILPVIYYSHTSVIRLLAVEKANLDYAGVVAHFLGRFAGLLVVAVFFLTFYAVLLSYILGLNANLGAYFVHTGIAETNWARGPFLSLAILFVFALIQMIDEKIVLAVMSFVSSVMIVFLFAISIYLIPFWNFSSFYQAPTSMGFFTDILRILPILTLSFVFFPAMSSMVTAFRRQDGWIRDEVLLKLQSIVLKTSVLLLFFVLLFVFSCLLSLTPEEFSHAIAENLNCLTILSFKEGVAPVLVNIGVMVGIAALFTSFIGVFFAVKEAGWEMLRKALHFFRRKGKQPEGSKKVQDIFLHLFIYLSLWIIAFFNPSVMDIFGLFVAPLVAIFLFILPIGILVKVKGFRIFRKLSNVLVLSVGTLLLFSYALGNLLQG</sequence>
<proteinExistence type="predicted"/>
<evidence type="ECO:0000313" key="10">
    <source>
        <dbReference type="Proteomes" id="UP000318307"/>
    </source>
</evidence>
<evidence type="ECO:0000256" key="7">
    <source>
        <dbReference type="ARBA" id="ARBA00023136"/>
    </source>
</evidence>
<comment type="caution">
    <text evidence="9">The sequence shown here is derived from an EMBL/GenBank/DDBJ whole genome shotgun (WGS) entry which is preliminary data.</text>
</comment>
<feature type="transmembrane region" description="Helical" evidence="8">
    <location>
        <begin position="401"/>
        <end position="419"/>
    </location>
</feature>
<keyword evidence="4" id="KW-0997">Cell inner membrane</keyword>
<keyword evidence="6 8" id="KW-1133">Transmembrane helix</keyword>
<feature type="transmembrane region" description="Helical" evidence="8">
    <location>
        <begin position="152"/>
        <end position="177"/>
    </location>
</feature>
<dbReference type="OrthoDB" id="1673656at2"/>
<feature type="transmembrane region" description="Helical" evidence="8">
    <location>
        <begin position="128"/>
        <end position="145"/>
    </location>
</feature>
<evidence type="ECO:0000313" key="9">
    <source>
        <dbReference type="EMBL" id="TWI64613.1"/>
    </source>
</evidence>
<evidence type="ECO:0000256" key="6">
    <source>
        <dbReference type="ARBA" id="ARBA00022989"/>
    </source>
</evidence>
<evidence type="ECO:0000256" key="3">
    <source>
        <dbReference type="ARBA" id="ARBA00022475"/>
    </source>
</evidence>
<gene>
    <name evidence="9" type="ORF">LZ24_03138</name>
</gene>
<organism evidence="9 10">
    <name type="scientific">Desulfobotulus alkaliphilus</name>
    <dbReference type="NCBI Taxonomy" id="622671"/>
    <lineage>
        <taxon>Bacteria</taxon>
        <taxon>Pseudomonadati</taxon>
        <taxon>Thermodesulfobacteriota</taxon>
        <taxon>Desulfobacteria</taxon>
        <taxon>Desulfobacterales</taxon>
        <taxon>Desulfobacteraceae</taxon>
        <taxon>Desulfobotulus</taxon>
    </lineage>
</organism>
<protein>
    <submittedName>
        <fullName evidence="9">Serine transporter</fullName>
    </submittedName>
</protein>
<dbReference type="RefSeq" id="WP_144686622.1">
    <property type="nucleotide sequence ID" value="NZ_VLLC01000042.1"/>
</dbReference>
<evidence type="ECO:0000256" key="8">
    <source>
        <dbReference type="SAM" id="Phobius"/>
    </source>
</evidence>
<feature type="transmembrane region" description="Helical" evidence="8">
    <location>
        <begin position="239"/>
        <end position="262"/>
    </location>
</feature>
<comment type="subcellular location">
    <subcellularLocation>
        <location evidence="1">Cell inner membrane</location>
        <topology evidence="1">Multi-pass membrane protein</topology>
    </subcellularLocation>
</comment>
<keyword evidence="5 8" id="KW-0812">Transmembrane</keyword>
<dbReference type="GO" id="GO:0003333">
    <property type="term" value="P:amino acid transmembrane transport"/>
    <property type="evidence" value="ECO:0007669"/>
    <property type="project" value="InterPro"/>
</dbReference>
<evidence type="ECO:0000256" key="5">
    <source>
        <dbReference type="ARBA" id="ARBA00022692"/>
    </source>
</evidence>
<feature type="transmembrane region" description="Helical" evidence="8">
    <location>
        <begin position="197"/>
        <end position="218"/>
    </location>
</feature>
<dbReference type="AlphaFoldDB" id="A0A562R708"/>
<feature type="transmembrane region" description="Helical" evidence="8">
    <location>
        <begin position="78"/>
        <end position="108"/>
    </location>
</feature>
<dbReference type="InterPro" id="IPR018227">
    <property type="entry name" value="Amino_acid_transport_2"/>
</dbReference>